<organism evidence="2 3">
    <name type="scientific">Legionella erythra</name>
    <dbReference type="NCBI Taxonomy" id="448"/>
    <lineage>
        <taxon>Bacteria</taxon>
        <taxon>Pseudomonadati</taxon>
        <taxon>Pseudomonadota</taxon>
        <taxon>Gammaproteobacteria</taxon>
        <taxon>Legionellales</taxon>
        <taxon>Legionellaceae</taxon>
        <taxon>Legionella</taxon>
    </lineage>
</organism>
<evidence type="ECO:0000313" key="3">
    <source>
        <dbReference type="Proteomes" id="UP000054773"/>
    </source>
</evidence>
<evidence type="ECO:0000313" key="2">
    <source>
        <dbReference type="EMBL" id="KTC99333.1"/>
    </source>
</evidence>
<proteinExistence type="predicted"/>
<reference evidence="2 3" key="1">
    <citation type="submission" date="2015-11" db="EMBL/GenBank/DDBJ databases">
        <title>Genomic analysis of 38 Legionella species identifies large and diverse effector repertoires.</title>
        <authorList>
            <person name="Burstein D."/>
            <person name="Amaro F."/>
            <person name="Zusman T."/>
            <person name="Lifshitz Z."/>
            <person name="Cohen O."/>
            <person name="Gilbert J.A."/>
            <person name="Pupko T."/>
            <person name="Shuman H.A."/>
            <person name="Segal G."/>
        </authorList>
    </citation>
    <scope>NUCLEOTIDE SEQUENCE [LARGE SCALE GENOMIC DNA]</scope>
    <source>
        <strain evidence="2 3">SE-32A-C8</strain>
    </source>
</reference>
<protein>
    <submittedName>
        <fullName evidence="2">Uncharacterized protein</fullName>
    </submittedName>
</protein>
<evidence type="ECO:0000256" key="1">
    <source>
        <dbReference type="SAM" id="MobiDB-lite"/>
    </source>
</evidence>
<accession>A0A0W0TV52</accession>
<dbReference type="RefSeq" id="WP_058525419.1">
    <property type="nucleotide sequence ID" value="NZ_CAAAHY010000018.1"/>
</dbReference>
<comment type="caution">
    <text evidence="2">The sequence shown here is derived from an EMBL/GenBank/DDBJ whole genome shotgun (WGS) entry which is preliminary data.</text>
</comment>
<dbReference type="STRING" id="448.Lery_0234"/>
<dbReference type="PATRIC" id="fig|448.7.peg.243"/>
<dbReference type="OrthoDB" id="5650937at2"/>
<keyword evidence="3" id="KW-1185">Reference proteome</keyword>
<name>A0A0W0TV52_LEGER</name>
<sequence>MKPLLSEYYQYLFAGHARIDVSHMPPSKQAQRKHFIIACIREKFKNMTEDDDLSQHFRRMLRQTGSELEQVLYGNQEDDLGPITPGHALPDDAALLVHFQQLNTHYLFFKHDDKETAVHFQLFFKICKIVNLFLEKSGALDETIGLQAYKMLVWYGYAPGRNPFARIEGHFSAHNSSLSKPLSDILKPDLPINDPPIKKLEQWRKLIQLHGQIAITLFQEAQPIEQGLRKNRLTLPSAINQAASLRYQRANEYPDLASLCYQYDRPQDMFNRCLAIRPFIKTRDKLPHLVVEGSDYGYNGYCLVKMPADDPNAYLLGDISHSCQSIGAASETLVRDGLLLENNGFLVLLKGKKPGAGPPLNREQAIRYSDYKIVAHGYLWNSTSGLVLDSFESLRSGDEPAGIHLLKQYGRALLQEYPQYRLFSLGAGGKTPAALLHEANTPLLFLTDPMLQGKQHLDSLMQFVLAEHNLDERRAALKQRLIDNKLGWDADDLAERIAIDSLYTDSQFLSIECTLFDEKICQLIRLFESVNPEKFKQYFLNKTDIFLGLLYTLKQLNLTADTTTCCNALAFTKIAAIHSLKLLQQQQLLDNTIATRIFSSEAAFKTLTAIIHFLAAWNALNQSTLHSLLHAKTIATRLNFQDKIQRLARKNQVFSEDFSALLSLPPKRQQEALKHLCWLSEMDLFTPPNRRLFLTHPTHAHALQALFMRLKNLHHQFSETDYALLEEHLDKLLALQIAADFLADKRQLTLIAWRAVIPLAIKQQSGTGQLKEWLERHWNKDASFLDSASGRHRLFTSTSPALNDQDIDAPIKPGPPPLTDSRYKNQ</sequence>
<dbReference type="AlphaFoldDB" id="A0A0W0TV52"/>
<dbReference type="EMBL" id="LNYA01000003">
    <property type="protein sequence ID" value="KTC99333.1"/>
    <property type="molecule type" value="Genomic_DNA"/>
</dbReference>
<dbReference type="Proteomes" id="UP000054773">
    <property type="component" value="Unassembled WGS sequence"/>
</dbReference>
<gene>
    <name evidence="2" type="ORF">Lery_0234</name>
</gene>
<feature type="region of interest" description="Disordered" evidence="1">
    <location>
        <begin position="798"/>
        <end position="826"/>
    </location>
</feature>